<gene>
    <name evidence="2" type="ORF">I9W82_002119</name>
</gene>
<dbReference type="EMBL" id="JAEOAQ010000002">
    <property type="protein sequence ID" value="KAG5420239.1"/>
    <property type="molecule type" value="Genomic_DNA"/>
</dbReference>
<keyword evidence="3" id="KW-1185">Reference proteome</keyword>
<evidence type="ECO:0000313" key="2">
    <source>
        <dbReference type="EMBL" id="KAG5420239.1"/>
    </source>
</evidence>
<organism evidence="2 3">
    <name type="scientific">Candida metapsilosis</name>
    <dbReference type="NCBI Taxonomy" id="273372"/>
    <lineage>
        <taxon>Eukaryota</taxon>
        <taxon>Fungi</taxon>
        <taxon>Dikarya</taxon>
        <taxon>Ascomycota</taxon>
        <taxon>Saccharomycotina</taxon>
        <taxon>Pichiomycetes</taxon>
        <taxon>Debaryomycetaceae</taxon>
        <taxon>Candida/Lodderomyces clade</taxon>
        <taxon>Candida</taxon>
    </lineage>
</organism>
<dbReference type="AlphaFoldDB" id="A0A8H7ZHJ9"/>
<sequence length="105" mass="11919">MSSDYQSLPAQNEWDVPKRGDLLEENDPTYDQSQRNHKSTKTEEKTIAPQPGHILDLSNNGPNFSLGSPMQDNLSKFSDHEPIDDELLEPRRHASGMMMMMMISS</sequence>
<feature type="compositionally biased region" description="Polar residues" evidence="1">
    <location>
        <begin position="1"/>
        <end position="10"/>
    </location>
</feature>
<accession>A0A8H7ZHJ9</accession>
<dbReference type="Proteomes" id="UP000669133">
    <property type="component" value="Unassembled WGS sequence"/>
</dbReference>
<proteinExistence type="predicted"/>
<feature type="compositionally biased region" description="Polar residues" evidence="1">
    <location>
        <begin position="57"/>
        <end position="76"/>
    </location>
</feature>
<name>A0A8H7ZHJ9_9ASCO</name>
<reference evidence="2 3" key="1">
    <citation type="submission" date="2020-12" db="EMBL/GenBank/DDBJ databases">
        <title>Effect of drift, selection, and recombination on the evolution of hybrid genomes in Candida yeast pathogens.</title>
        <authorList>
            <person name="Mixao V."/>
            <person name="Ksiezopolska E."/>
            <person name="Saus E."/>
            <person name="Boekhout T."/>
            <person name="Gacser A."/>
            <person name="Gabaldon T."/>
        </authorList>
    </citation>
    <scope>NUCLEOTIDE SEQUENCE [LARGE SCALE GENOMIC DNA]</scope>
    <source>
        <strain evidence="2 3">BP57</strain>
    </source>
</reference>
<dbReference type="GeneID" id="93650748"/>
<evidence type="ECO:0000313" key="3">
    <source>
        <dbReference type="Proteomes" id="UP000669133"/>
    </source>
</evidence>
<protein>
    <submittedName>
        <fullName evidence="2">STE20</fullName>
    </submittedName>
</protein>
<dbReference type="RefSeq" id="XP_067549355.1">
    <property type="nucleotide sequence ID" value="XM_067690940.1"/>
</dbReference>
<feature type="region of interest" description="Disordered" evidence="1">
    <location>
        <begin position="1"/>
        <end position="84"/>
    </location>
</feature>
<evidence type="ECO:0000256" key="1">
    <source>
        <dbReference type="SAM" id="MobiDB-lite"/>
    </source>
</evidence>
<comment type="caution">
    <text evidence="2">The sequence shown here is derived from an EMBL/GenBank/DDBJ whole genome shotgun (WGS) entry which is preliminary data.</text>
</comment>